<gene>
    <name evidence="2" type="ORF">LPH55_05315</name>
</gene>
<dbReference type="Proteomes" id="UP001430701">
    <property type="component" value="Unassembled WGS sequence"/>
</dbReference>
<dbReference type="NCBIfam" id="NF033807">
    <property type="entry name" value="CopL_fam"/>
    <property type="match status" value="1"/>
</dbReference>
<protein>
    <submittedName>
        <fullName evidence="2">CopL family metal-binding regulatory protein</fullName>
    </submittedName>
</protein>
<sequence>MRESADSTHRPCAIRVHIGCFATCYFFWRTQPDPTFIETSSGGSITSVHLVAFATRRVGDMSLNDAHRVPFLTGSDHHMEAHPYDPYQSLPISYKRHDMLGKTCCMVTSSGVNIGLASPYTDQTSRVRRVPLSSLLLRLLISLCLMAHACVSAWASVGMIQTVARPSMHVAVVNQSCHDVGVSGVRSAAHVGHGRPTPPTPCGKIGHCDCLQHSAALLLPILMLPVSLGRRAVPLAGVPTGQGLPVPYCPLRPPIA</sequence>
<comment type="caution">
    <text evidence="2">The sequence shown here is derived from an EMBL/GenBank/DDBJ whole genome shotgun (WGS) entry which is preliminary data.</text>
</comment>
<reference evidence="2" key="1">
    <citation type="submission" date="2021-11" db="EMBL/GenBank/DDBJ databases">
        <title>Genome sequence of Xylella taiwanensis PLS432.</title>
        <authorList>
            <person name="Weng L.-W."/>
            <person name="Su C.-C."/>
            <person name="Tsai C.-W."/>
            <person name="Kuo C.-H."/>
        </authorList>
    </citation>
    <scope>NUCLEOTIDE SEQUENCE</scope>
    <source>
        <strain evidence="2">PLS432</strain>
    </source>
</reference>
<evidence type="ECO:0000313" key="2">
    <source>
        <dbReference type="EMBL" id="MCD8472898.1"/>
    </source>
</evidence>
<dbReference type="EMBL" id="JAJPPU010000002">
    <property type="protein sequence ID" value="MCD8472898.1"/>
    <property type="molecule type" value="Genomic_DNA"/>
</dbReference>
<name>A0ABS8TTK0_9GAMM</name>
<keyword evidence="1" id="KW-1133">Transmembrane helix</keyword>
<accession>A0ABS8TTK0</accession>
<organism evidence="2 3">
    <name type="scientific">Xylella taiwanensis</name>
    <dbReference type="NCBI Taxonomy" id="1444770"/>
    <lineage>
        <taxon>Bacteria</taxon>
        <taxon>Pseudomonadati</taxon>
        <taxon>Pseudomonadota</taxon>
        <taxon>Gammaproteobacteria</taxon>
        <taxon>Lysobacterales</taxon>
        <taxon>Lysobacteraceae</taxon>
        <taxon>Xylella</taxon>
    </lineage>
</organism>
<evidence type="ECO:0000313" key="3">
    <source>
        <dbReference type="Proteomes" id="UP001430701"/>
    </source>
</evidence>
<dbReference type="InterPro" id="IPR048034">
    <property type="entry name" value="CopL-like"/>
</dbReference>
<feature type="transmembrane region" description="Helical" evidence="1">
    <location>
        <begin position="135"/>
        <end position="157"/>
    </location>
</feature>
<dbReference type="RefSeq" id="WP_232120173.1">
    <property type="nucleotide sequence ID" value="NZ_JAJPPU010000002.1"/>
</dbReference>
<keyword evidence="1" id="KW-0812">Transmembrane</keyword>
<proteinExistence type="predicted"/>
<keyword evidence="3" id="KW-1185">Reference proteome</keyword>
<evidence type="ECO:0000256" key="1">
    <source>
        <dbReference type="SAM" id="Phobius"/>
    </source>
</evidence>
<keyword evidence="1" id="KW-0472">Membrane</keyword>